<sequence>MVCSDMCDNKPRIGAPALKRLVRDGLSGTANGPKLRDSARCYGYLRRTRAGPLVNGKEGRLPVVPGASGPAPGCPSACPKSTTSRLSPCSSPRLRPPINLFCADRVSGPNTPARLAAAAALRPGVASEDRKPPTCPSIPSQGAA</sequence>
<organism evidence="2 3">
    <name type="scientific">Tolypocladium ophioglossoides (strain CBS 100239)</name>
    <name type="common">Snaketongue truffleclub</name>
    <name type="synonym">Elaphocordyceps ophioglossoides</name>
    <dbReference type="NCBI Taxonomy" id="1163406"/>
    <lineage>
        <taxon>Eukaryota</taxon>
        <taxon>Fungi</taxon>
        <taxon>Dikarya</taxon>
        <taxon>Ascomycota</taxon>
        <taxon>Pezizomycotina</taxon>
        <taxon>Sordariomycetes</taxon>
        <taxon>Hypocreomycetidae</taxon>
        <taxon>Hypocreales</taxon>
        <taxon>Ophiocordycipitaceae</taxon>
        <taxon>Tolypocladium</taxon>
    </lineage>
</organism>
<evidence type="ECO:0000256" key="1">
    <source>
        <dbReference type="SAM" id="MobiDB-lite"/>
    </source>
</evidence>
<protein>
    <submittedName>
        <fullName evidence="2">Uncharacterized protein</fullName>
    </submittedName>
</protein>
<accession>A0A0L0NBL4</accession>
<dbReference type="EMBL" id="LFRF01000008">
    <property type="protein sequence ID" value="KND91473.1"/>
    <property type="molecule type" value="Genomic_DNA"/>
</dbReference>
<reference evidence="2 3" key="1">
    <citation type="journal article" date="2015" name="BMC Genomics">
        <title>The genome of the truffle-parasite Tolypocladium ophioglossoides and the evolution of antifungal peptaibiotics.</title>
        <authorList>
            <person name="Quandt C.A."/>
            <person name="Bushley K.E."/>
            <person name="Spatafora J.W."/>
        </authorList>
    </citation>
    <scope>NUCLEOTIDE SEQUENCE [LARGE SCALE GENOMIC DNA]</scope>
    <source>
        <strain evidence="2 3">CBS 100239</strain>
    </source>
</reference>
<comment type="caution">
    <text evidence="2">The sequence shown here is derived from an EMBL/GenBank/DDBJ whole genome shotgun (WGS) entry which is preliminary data.</text>
</comment>
<feature type="compositionally biased region" description="Low complexity" evidence="1">
    <location>
        <begin position="62"/>
        <end position="91"/>
    </location>
</feature>
<evidence type="ECO:0000313" key="2">
    <source>
        <dbReference type="EMBL" id="KND91473.1"/>
    </source>
</evidence>
<evidence type="ECO:0000313" key="3">
    <source>
        <dbReference type="Proteomes" id="UP000036947"/>
    </source>
</evidence>
<feature type="region of interest" description="Disordered" evidence="1">
    <location>
        <begin position="53"/>
        <end position="91"/>
    </location>
</feature>
<proteinExistence type="predicted"/>
<dbReference type="Proteomes" id="UP000036947">
    <property type="component" value="Unassembled WGS sequence"/>
</dbReference>
<dbReference type="AlphaFoldDB" id="A0A0L0NBL4"/>
<name>A0A0L0NBL4_TOLOC</name>
<gene>
    <name evidence="2" type="ORF">TOPH_03736</name>
</gene>
<feature type="region of interest" description="Disordered" evidence="1">
    <location>
        <begin position="122"/>
        <end position="144"/>
    </location>
</feature>
<keyword evidence="3" id="KW-1185">Reference proteome</keyword>